<name>A0ACC2PR55_9HYME</name>
<protein>
    <submittedName>
        <fullName evidence="1">Uncharacterized protein</fullName>
    </submittedName>
</protein>
<comment type="caution">
    <text evidence="1">The sequence shown here is derived from an EMBL/GenBank/DDBJ whole genome shotgun (WGS) entry which is preliminary data.</text>
</comment>
<accession>A0ACC2PR55</accession>
<dbReference type="EMBL" id="CM056741">
    <property type="protein sequence ID" value="KAJ8685483.1"/>
    <property type="molecule type" value="Genomic_DNA"/>
</dbReference>
<sequence>MISTKRVREHRARIKLRKFARLDQVKESEISSDESAKESDGDTCTSDQSESDILVHHKILSLQERDDQNNSAIGSSNHSCSSNAVHDQQFDAVPELQIANVDNCHSTSDSSDQESNSENQSSDDDETCDDNTESSTDAKESDEERIRGQSEASEEVVQGDVVALDHVNQIHQNPGEEPAEISQLRLWAVESQVPMSHLDNLLGILRVRVLPQLPACSKIFLKTTSPDYVIEVMTDGDNLPGEFVYFGIEPGLQACVNPQLHENLVLDLDFNIDGVKIKKSSLKQLWPCLCRVYYQKLPQVYKPFPFFAFYGNKKPKDMNQFFHKFIHEMNHLSRTGVVIQGRLFRIRIRRIINDTPARDLVKCTSGHTSLNGCSRCDTVAVKIDHNIVYVDVGNPRTDWDFRNFTDLNHHLDDISPLIALDPPIDMIIAFILDIMHLLYLGVQLRLFQNWKDGEAAVRLSVAQRNELDRRTKMLKRDIPYEFKRKMRSSNHYPDFKATEHRFFTLYCGPIVLKKILSEACYNHFLLFHVACRLISSRDAIRHSRLAKQYFGDFVETSKTLYGLKFVSVNVHSLHHVVDDVINSGCNANDLSAFPFESDLCKAKYLLRSPKNTLAQWCRRIHEQRAVLDHTAQVPPETEILKTNKDGQILKVMHKQQYFSTNHTDNTVLMQDGSVVKIVKIFLRNVSSSRLLETIQVQTVQKTLEMDNEYIEKYPYHLVEFRGPGRPSANKWIDIVASIYFKPEKASGQKDRKPKKIQVYFPPPPYTDETYADYNEGLENLSAPGEGWKLFTVKVKGRAENLSEANAELSDLKTNENAWSLSDATPEECEAQAIAAIRRTKLLAKSQSMITQVGSQQLAAPSTSFTAPITLSDSPTNTVDDNAIFTYQLVDSAGIIETGSLTHVSTHAVDGKQVDNREALTLCTTSTLNGKSLPRQRKGSMKNPKNCAKRSSDGKENTELLIMLVTEVQELRKDVKNLDDKVENLKRSVVNRSDIVKKDFIGTRHQLGEKFKYQFPLPTLEQFDRFNLVLADPTSTLKKHFLVVLEECLDSKHSVTKSAINMLKMYIDKSVALQHVGSKLVNPKVEGTKPKERIMINTEFYKCMDLLIRNHRTVSNINTGLKDVSSAVGSHLSNAKAWPVDDAPVGYCPSKTGKSDESTSTAATQDSTQISQPKSVVKPILITVPHQSNLVLAGQSSPVSVEEIITEPPAKRTRSEMDPLSLASDGKSTYSLSSTENSNFDDVASSCNEDSDDSEFDPSELYASLTRNV</sequence>
<dbReference type="Proteomes" id="UP001239111">
    <property type="component" value="Chromosome 1"/>
</dbReference>
<evidence type="ECO:0000313" key="1">
    <source>
        <dbReference type="EMBL" id="KAJ8685483.1"/>
    </source>
</evidence>
<reference evidence="1" key="1">
    <citation type="submission" date="2023-04" db="EMBL/GenBank/DDBJ databases">
        <title>A chromosome-level genome assembly of the parasitoid wasp Eretmocerus hayati.</title>
        <authorList>
            <person name="Zhong Y."/>
            <person name="Liu S."/>
            <person name="Liu Y."/>
        </authorList>
    </citation>
    <scope>NUCLEOTIDE SEQUENCE</scope>
    <source>
        <strain evidence="1">ZJU_SS_LIU_2023</strain>
    </source>
</reference>
<proteinExistence type="predicted"/>
<gene>
    <name evidence="1" type="ORF">QAD02_021276</name>
</gene>
<organism evidence="1 2">
    <name type="scientific">Eretmocerus hayati</name>
    <dbReference type="NCBI Taxonomy" id="131215"/>
    <lineage>
        <taxon>Eukaryota</taxon>
        <taxon>Metazoa</taxon>
        <taxon>Ecdysozoa</taxon>
        <taxon>Arthropoda</taxon>
        <taxon>Hexapoda</taxon>
        <taxon>Insecta</taxon>
        <taxon>Pterygota</taxon>
        <taxon>Neoptera</taxon>
        <taxon>Endopterygota</taxon>
        <taxon>Hymenoptera</taxon>
        <taxon>Apocrita</taxon>
        <taxon>Proctotrupomorpha</taxon>
        <taxon>Chalcidoidea</taxon>
        <taxon>Aphelinidae</taxon>
        <taxon>Aphelininae</taxon>
        <taxon>Eretmocerus</taxon>
    </lineage>
</organism>
<keyword evidence="2" id="KW-1185">Reference proteome</keyword>
<evidence type="ECO:0000313" key="2">
    <source>
        <dbReference type="Proteomes" id="UP001239111"/>
    </source>
</evidence>